<name>A0A316UQC8_9BASI</name>
<dbReference type="AlphaFoldDB" id="A0A316UQC8"/>
<dbReference type="GeneID" id="37025596"/>
<dbReference type="Proteomes" id="UP000245884">
    <property type="component" value="Unassembled WGS sequence"/>
</dbReference>
<gene>
    <name evidence="2" type="ORF">BDZ90DRAFT_180749</name>
</gene>
<evidence type="ECO:0000313" key="2">
    <source>
        <dbReference type="EMBL" id="PWN27509.1"/>
    </source>
</evidence>
<keyword evidence="3" id="KW-1185">Reference proteome</keyword>
<feature type="compositionally biased region" description="Low complexity" evidence="1">
    <location>
        <begin position="8"/>
        <end position="20"/>
    </location>
</feature>
<evidence type="ECO:0000256" key="1">
    <source>
        <dbReference type="SAM" id="MobiDB-lite"/>
    </source>
</evidence>
<dbReference type="RefSeq" id="XP_025362121.1">
    <property type="nucleotide sequence ID" value="XM_025503773.1"/>
</dbReference>
<dbReference type="EMBL" id="KZ819668">
    <property type="protein sequence ID" value="PWN27509.1"/>
    <property type="molecule type" value="Genomic_DNA"/>
</dbReference>
<feature type="region of interest" description="Disordered" evidence="1">
    <location>
        <begin position="78"/>
        <end position="111"/>
    </location>
</feature>
<feature type="compositionally biased region" description="Basic and acidic residues" evidence="1">
    <location>
        <begin position="612"/>
        <end position="622"/>
    </location>
</feature>
<feature type="region of interest" description="Disordered" evidence="1">
    <location>
        <begin position="123"/>
        <end position="327"/>
    </location>
</feature>
<feature type="compositionally biased region" description="Polar residues" evidence="1">
    <location>
        <begin position="170"/>
        <end position="181"/>
    </location>
</feature>
<dbReference type="OrthoDB" id="10688503at2759"/>
<proteinExistence type="predicted"/>
<feature type="compositionally biased region" description="Basic and acidic residues" evidence="1">
    <location>
        <begin position="135"/>
        <end position="150"/>
    </location>
</feature>
<sequence length="648" mass="70788">MSRAVPDSFLTSPPSSSYSSPITTHSIVMAANPIEALVSSFVDSPLRRLLFPYLEGSDHEDPSKKAHWMSHAYDQGLGRERAGAPHPHATSIKRDARHQMSPSSSSSTSLAEVMDGPWALMYFGQHSDDDEDHDDDGHSEDHRSEDERERKRSTRTSSRRRPHRAAGHTGQPQSQTHSTARPSAAPRMYTSSGTLAGVMPEREALKSHRRHHRHLSAPQPMSPAQPLPHVNTMLPLRIPPPELQAKSPLEYPGNYFGELPERSAPRRRSQRRGSRPSNGTVSDPEEINESSGSSSSDAAWRAGNSSESDGSYHGDVGDEDPEAQLAAGIAALKAQQRANATAAAASSQSDADETFDREIAQHSGRVITSLADIFFGRARSRATSQPQSPKEVNYSAATHIPRSQSVDALQEPAWRRNRDAAAAAMLRQTSTPASIRAEVQAWSQGRQESATATTRTQRLLSSLPFAYSLFGPSSLRLAETLDLEEEEGNVTEETTVDSAYTIRAATLSNNDISLEYDSADDDAEEASTTAYSSLWASPTVSRSSSHYNLDLLATDEPSAFEDAAGEEQQQQRLRSLQRLRMLALSSPEKEVAPGRRKKTPITTAVSPLWDQSHADEDSHDDAYQLSQGAGQRGYERPWSSVVGLRGTA</sequence>
<accession>A0A316UQC8</accession>
<feature type="region of interest" description="Disordered" evidence="1">
    <location>
        <begin position="1"/>
        <end position="20"/>
    </location>
</feature>
<feature type="region of interest" description="Disordered" evidence="1">
    <location>
        <begin position="584"/>
        <end position="648"/>
    </location>
</feature>
<protein>
    <submittedName>
        <fullName evidence="2">Uncharacterized protein</fullName>
    </submittedName>
</protein>
<feature type="compositionally biased region" description="Basic residues" evidence="1">
    <location>
        <begin position="265"/>
        <end position="274"/>
    </location>
</feature>
<reference evidence="2 3" key="1">
    <citation type="journal article" date="2018" name="Mol. Biol. Evol.">
        <title>Broad Genomic Sampling Reveals a Smut Pathogenic Ancestry of the Fungal Clade Ustilaginomycotina.</title>
        <authorList>
            <person name="Kijpornyongpan T."/>
            <person name="Mondo S.J."/>
            <person name="Barry K."/>
            <person name="Sandor L."/>
            <person name="Lee J."/>
            <person name="Lipzen A."/>
            <person name="Pangilinan J."/>
            <person name="LaButti K."/>
            <person name="Hainaut M."/>
            <person name="Henrissat B."/>
            <person name="Grigoriev I.V."/>
            <person name="Spatafora J.W."/>
            <person name="Aime M.C."/>
        </authorList>
    </citation>
    <scope>NUCLEOTIDE SEQUENCE [LARGE SCALE GENOMIC DNA]</scope>
    <source>
        <strain evidence="2 3">MCA 5214</strain>
    </source>
</reference>
<organism evidence="2 3">
    <name type="scientific">Jaminaea rosea</name>
    <dbReference type="NCBI Taxonomy" id="1569628"/>
    <lineage>
        <taxon>Eukaryota</taxon>
        <taxon>Fungi</taxon>
        <taxon>Dikarya</taxon>
        <taxon>Basidiomycota</taxon>
        <taxon>Ustilaginomycotina</taxon>
        <taxon>Exobasidiomycetes</taxon>
        <taxon>Microstromatales</taxon>
        <taxon>Microstromatales incertae sedis</taxon>
        <taxon>Jaminaea</taxon>
    </lineage>
</organism>
<feature type="compositionally biased region" description="Basic residues" evidence="1">
    <location>
        <begin position="151"/>
        <end position="166"/>
    </location>
</feature>
<evidence type="ECO:0000313" key="3">
    <source>
        <dbReference type="Proteomes" id="UP000245884"/>
    </source>
</evidence>